<comment type="caution">
    <text evidence="4">The sequence shown here is derived from an EMBL/GenBank/DDBJ whole genome shotgun (WGS) entry which is preliminary data.</text>
</comment>
<evidence type="ECO:0000256" key="2">
    <source>
        <dbReference type="SAM" id="MobiDB-lite"/>
    </source>
</evidence>
<name>A0ABN9H2W6_9NEOB</name>
<feature type="compositionally biased region" description="Basic and acidic residues" evidence="2">
    <location>
        <begin position="71"/>
        <end position="95"/>
    </location>
</feature>
<dbReference type="PANTHER" id="PTHR46370">
    <property type="entry name" value="GPALPP MOTIFS-CONTAINING PROTEIN 1"/>
    <property type="match status" value="1"/>
</dbReference>
<keyword evidence="5" id="KW-1185">Reference proteome</keyword>
<dbReference type="Pfam" id="PF12572">
    <property type="entry name" value="DUF3752"/>
    <property type="match status" value="1"/>
</dbReference>
<evidence type="ECO:0000256" key="1">
    <source>
        <dbReference type="ARBA" id="ARBA00023489"/>
    </source>
</evidence>
<protein>
    <recommendedName>
        <fullName evidence="1">GPALPP motifs-containing protein 1</fullName>
    </recommendedName>
</protein>
<sequence length="302" mass="34708">MKRLHPATGTTRDDLLERTETIPQTEKLERLQMMMMMMMNFFGPALPPGFRKQSESPDRPVIGPALPPGFKRQDSDIEDESHSKASADTKHKSADSEEEDDDDDDDEIVGPLPAKGPIQSNVAEDIERRAWRMKQKLTAKDKDGPKNPTRETWMTELPPELANFGLGPRTFKRRANEKSGDRSEWTDTPADRERKAREKQEGKASSNKGEETPQISERDRRLADQVSTHNDTKRSESLLDLHRKKLKRKAEEDKDKTKERRPFDREQDLQVNRFDEAQKKALLRKSQELNTKFSHGGGSMFL</sequence>
<accession>A0ABN9H2W6</accession>
<dbReference type="PANTHER" id="PTHR46370:SF1">
    <property type="entry name" value="GPALPP MOTIFS-CONTAINING PROTEIN 1"/>
    <property type="match status" value="1"/>
</dbReference>
<evidence type="ECO:0000259" key="3">
    <source>
        <dbReference type="Pfam" id="PF12572"/>
    </source>
</evidence>
<dbReference type="InterPro" id="IPR046331">
    <property type="entry name" value="GPAM1-like"/>
</dbReference>
<feature type="compositionally biased region" description="Basic and acidic residues" evidence="2">
    <location>
        <begin position="174"/>
        <end position="223"/>
    </location>
</feature>
<feature type="compositionally biased region" description="Basic and acidic residues" evidence="2">
    <location>
        <begin position="11"/>
        <end position="25"/>
    </location>
</feature>
<feature type="compositionally biased region" description="Acidic residues" evidence="2">
    <location>
        <begin position="96"/>
        <end position="108"/>
    </location>
</feature>
<dbReference type="EMBL" id="CATNWA010019976">
    <property type="protein sequence ID" value="CAI9616090.1"/>
    <property type="molecule type" value="Genomic_DNA"/>
</dbReference>
<evidence type="ECO:0000313" key="5">
    <source>
        <dbReference type="Proteomes" id="UP001162483"/>
    </source>
</evidence>
<organism evidence="4 5">
    <name type="scientific">Staurois parvus</name>
    <dbReference type="NCBI Taxonomy" id="386267"/>
    <lineage>
        <taxon>Eukaryota</taxon>
        <taxon>Metazoa</taxon>
        <taxon>Chordata</taxon>
        <taxon>Craniata</taxon>
        <taxon>Vertebrata</taxon>
        <taxon>Euteleostomi</taxon>
        <taxon>Amphibia</taxon>
        <taxon>Batrachia</taxon>
        <taxon>Anura</taxon>
        <taxon>Neobatrachia</taxon>
        <taxon>Ranoidea</taxon>
        <taxon>Ranidae</taxon>
        <taxon>Staurois</taxon>
    </lineage>
</organism>
<feature type="region of interest" description="Disordered" evidence="2">
    <location>
        <begin position="1"/>
        <end position="25"/>
    </location>
</feature>
<feature type="region of interest" description="Disordered" evidence="2">
    <location>
        <begin position="48"/>
        <end position="272"/>
    </location>
</feature>
<dbReference type="InterPro" id="IPR022226">
    <property type="entry name" value="DUF3752"/>
</dbReference>
<feature type="compositionally biased region" description="Basic and acidic residues" evidence="2">
    <location>
        <begin position="249"/>
        <end position="272"/>
    </location>
</feature>
<feature type="compositionally biased region" description="Basic and acidic residues" evidence="2">
    <location>
        <begin position="230"/>
        <end position="241"/>
    </location>
</feature>
<reference evidence="4" key="1">
    <citation type="submission" date="2023-05" db="EMBL/GenBank/DDBJ databases">
        <authorList>
            <person name="Stuckert A."/>
        </authorList>
    </citation>
    <scope>NUCLEOTIDE SEQUENCE</scope>
</reference>
<dbReference type="Proteomes" id="UP001162483">
    <property type="component" value="Unassembled WGS sequence"/>
</dbReference>
<feature type="compositionally biased region" description="Basic and acidic residues" evidence="2">
    <location>
        <begin position="138"/>
        <end position="149"/>
    </location>
</feature>
<evidence type="ECO:0000313" key="4">
    <source>
        <dbReference type="EMBL" id="CAI9616090.1"/>
    </source>
</evidence>
<proteinExistence type="predicted"/>
<gene>
    <name evidence="4" type="ORF">SPARVUS_LOCUS15321762</name>
</gene>
<feature type="domain" description="DUF3752" evidence="3">
    <location>
        <begin position="166"/>
        <end position="294"/>
    </location>
</feature>